<dbReference type="GO" id="GO:0005886">
    <property type="term" value="C:plasma membrane"/>
    <property type="evidence" value="ECO:0007669"/>
    <property type="project" value="UniProtKB-SubCell"/>
</dbReference>
<dbReference type="PANTHER" id="PTHR30309">
    <property type="entry name" value="INNER MEMBRANE PROTEIN YGIH"/>
    <property type="match status" value="1"/>
</dbReference>
<dbReference type="GO" id="GO:0043772">
    <property type="term" value="F:acyl-phosphate glycerol-3-phosphate acyltransferase activity"/>
    <property type="evidence" value="ECO:0007669"/>
    <property type="project" value="UniProtKB-UniRule"/>
</dbReference>
<dbReference type="AlphaFoldDB" id="A0A6J4U679"/>
<reference evidence="11" key="1">
    <citation type="submission" date="2020-02" db="EMBL/GenBank/DDBJ databases">
        <authorList>
            <person name="Meier V. D."/>
        </authorList>
    </citation>
    <scope>NUCLEOTIDE SEQUENCE</scope>
    <source>
        <strain evidence="11">AVDCRST_MAG79</strain>
    </source>
</reference>
<gene>
    <name evidence="10" type="primary">plsY</name>
    <name evidence="11" type="ORF">AVDCRST_MAG79-1951</name>
</gene>
<dbReference type="EC" id="2.3.1.275" evidence="10"/>
<dbReference type="UniPathway" id="UPA00085"/>
<keyword evidence="9 10" id="KW-1208">Phospholipid metabolism</keyword>
<evidence type="ECO:0000256" key="1">
    <source>
        <dbReference type="ARBA" id="ARBA00022475"/>
    </source>
</evidence>
<keyword evidence="3 10" id="KW-0808">Transferase</keyword>
<keyword evidence="4 10" id="KW-0812">Transmembrane</keyword>
<keyword evidence="8 10" id="KW-0594">Phospholipid biosynthesis</keyword>
<feature type="transmembrane region" description="Helical" evidence="10">
    <location>
        <begin position="6"/>
        <end position="25"/>
    </location>
</feature>
<protein>
    <recommendedName>
        <fullName evidence="10">Glycerol-3-phosphate acyltransferase</fullName>
    </recommendedName>
    <alternativeName>
        <fullName evidence="10">Acyl-PO4 G3P acyltransferase</fullName>
    </alternativeName>
    <alternativeName>
        <fullName evidence="10">Acyl-phosphate--glycerol-3-phosphate acyltransferase</fullName>
    </alternativeName>
    <alternativeName>
        <fullName evidence="10">G3P acyltransferase</fullName>
        <shortName evidence="10">GPAT</shortName>
        <ecNumber evidence="10">2.3.1.275</ecNumber>
    </alternativeName>
    <alternativeName>
        <fullName evidence="10">Lysophosphatidic acid synthase</fullName>
        <shortName evidence="10">LPA synthase</shortName>
    </alternativeName>
</protein>
<dbReference type="EMBL" id="CADCWC010000291">
    <property type="protein sequence ID" value="CAA9541926.1"/>
    <property type="molecule type" value="Genomic_DNA"/>
</dbReference>
<feature type="transmembrane region" description="Helical" evidence="10">
    <location>
        <begin position="113"/>
        <end position="135"/>
    </location>
</feature>
<dbReference type="InterPro" id="IPR003811">
    <property type="entry name" value="G3P_acylTferase_PlsY"/>
</dbReference>
<organism evidence="11">
    <name type="scientific">uncultured Thermoleophilia bacterium</name>
    <dbReference type="NCBI Taxonomy" id="1497501"/>
    <lineage>
        <taxon>Bacteria</taxon>
        <taxon>Bacillati</taxon>
        <taxon>Actinomycetota</taxon>
        <taxon>Thermoleophilia</taxon>
        <taxon>environmental samples</taxon>
    </lineage>
</organism>
<keyword evidence="2 10" id="KW-0444">Lipid biosynthesis</keyword>
<evidence type="ECO:0000256" key="9">
    <source>
        <dbReference type="ARBA" id="ARBA00023264"/>
    </source>
</evidence>
<keyword evidence="11" id="KW-0012">Acyltransferase</keyword>
<evidence type="ECO:0000256" key="7">
    <source>
        <dbReference type="ARBA" id="ARBA00023136"/>
    </source>
</evidence>
<dbReference type="PANTHER" id="PTHR30309:SF0">
    <property type="entry name" value="GLYCEROL-3-PHOSPHATE ACYLTRANSFERASE-RELATED"/>
    <property type="match status" value="1"/>
</dbReference>
<dbReference type="HAMAP" id="MF_01043">
    <property type="entry name" value="PlsY"/>
    <property type="match status" value="1"/>
</dbReference>
<comment type="subunit">
    <text evidence="10">Probably interacts with PlsX.</text>
</comment>
<accession>A0A6J4U679</accession>
<evidence type="ECO:0000256" key="5">
    <source>
        <dbReference type="ARBA" id="ARBA00022989"/>
    </source>
</evidence>
<dbReference type="NCBIfam" id="TIGR00023">
    <property type="entry name" value="glycerol-3-phosphate 1-O-acyltransferase PlsY"/>
    <property type="match status" value="1"/>
</dbReference>
<comment type="pathway">
    <text evidence="10">Lipid metabolism; phospholipid metabolism.</text>
</comment>
<comment type="function">
    <text evidence="10">Catalyzes the transfer of an acyl group from acyl-phosphate (acyl-PO(4)) to glycerol-3-phosphate (G3P) to form lysophosphatidic acid (LPA). This enzyme utilizes acyl-phosphate as fatty acyl donor, but not acyl-CoA or acyl-ACP.</text>
</comment>
<evidence type="ECO:0000256" key="6">
    <source>
        <dbReference type="ARBA" id="ARBA00023098"/>
    </source>
</evidence>
<evidence type="ECO:0000256" key="8">
    <source>
        <dbReference type="ARBA" id="ARBA00023209"/>
    </source>
</evidence>
<dbReference type="SMART" id="SM01207">
    <property type="entry name" value="G3P_acyltransf"/>
    <property type="match status" value="1"/>
</dbReference>
<proteinExistence type="inferred from homology"/>
<keyword evidence="7 10" id="KW-0472">Membrane</keyword>
<keyword evidence="6 10" id="KW-0443">Lipid metabolism</keyword>
<dbReference type="Pfam" id="PF02660">
    <property type="entry name" value="G3P_acyltransf"/>
    <property type="match status" value="1"/>
</dbReference>
<evidence type="ECO:0000313" key="11">
    <source>
        <dbReference type="EMBL" id="CAA9541926.1"/>
    </source>
</evidence>
<evidence type="ECO:0000256" key="10">
    <source>
        <dbReference type="HAMAP-Rule" id="MF_01043"/>
    </source>
</evidence>
<name>A0A6J4U679_9ACTN</name>
<feature type="transmembrane region" description="Helical" evidence="10">
    <location>
        <begin position="79"/>
        <end position="101"/>
    </location>
</feature>
<comment type="similarity">
    <text evidence="10">Belongs to the PlsY family.</text>
</comment>
<evidence type="ECO:0000256" key="3">
    <source>
        <dbReference type="ARBA" id="ARBA00022679"/>
    </source>
</evidence>
<keyword evidence="5 10" id="KW-1133">Transmembrane helix</keyword>
<dbReference type="GO" id="GO:0008654">
    <property type="term" value="P:phospholipid biosynthetic process"/>
    <property type="evidence" value="ECO:0007669"/>
    <property type="project" value="UniProtKB-UniRule"/>
</dbReference>
<comment type="catalytic activity">
    <reaction evidence="10">
        <text>an acyl phosphate + sn-glycerol 3-phosphate = a 1-acyl-sn-glycero-3-phosphate + phosphate</text>
        <dbReference type="Rhea" id="RHEA:34075"/>
        <dbReference type="ChEBI" id="CHEBI:43474"/>
        <dbReference type="ChEBI" id="CHEBI:57597"/>
        <dbReference type="ChEBI" id="CHEBI:57970"/>
        <dbReference type="ChEBI" id="CHEBI:59918"/>
        <dbReference type="EC" id="2.3.1.275"/>
    </reaction>
</comment>
<keyword evidence="1 10" id="KW-1003">Cell membrane</keyword>
<sequence length="204" mass="21058">MTLSQVLLIVGAYLGGSLPFGYWAGRLAGRDLRREGSGNTGATNVWRTLGPRAGAPVLVLDALKGLIPALIGIELYGPGIAVLASGAALIGHSFPIFLGFGGGKGVATGTGTVLALTPLVTLPFVALFLAVLWTTRYVSLASMTACAGYTLACLALGEPWPITLYAALGTAGIVWRHRANIGRLRAGTEARTKTFGRGARRPAV</sequence>
<evidence type="ECO:0000256" key="4">
    <source>
        <dbReference type="ARBA" id="ARBA00022692"/>
    </source>
</evidence>
<evidence type="ECO:0000256" key="2">
    <source>
        <dbReference type="ARBA" id="ARBA00022516"/>
    </source>
</evidence>
<comment type="subcellular location">
    <subcellularLocation>
        <location evidence="10">Cell membrane</location>
        <topology evidence="10">Multi-pass membrane protein</topology>
    </subcellularLocation>
</comment>
<comment type="caution">
    <text evidence="10">Lacks conserved residue(s) required for the propagation of feature annotation.</text>
</comment>